<comment type="caution">
    <text evidence="2">The sequence shown here is derived from an EMBL/GenBank/DDBJ whole genome shotgun (WGS) entry which is preliminary data.</text>
</comment>
<dbReference type="OrthoDB" id="338759at2157"/>
<evidence type="ECO:0000313" key="2">
    <source>
        <dbReference type="EMBL" id="RZH67153.1"/>
    </source>
</evidence>
<name>A0A482XYJ7_9EURY</name>
<accession>A0A482XYJ7</accession>
<dbReference type="RefSeq" id="WP_130171388.1">
    <property type="nucleotide sequence ID" value="NZ_SHMR01000007.1"/>
</dbReference>
<sequence>MTGFDRSDAVDRLAGIVETVANERMPVPVREVWAVGDVALGLDPVERLDVYVTKDVLLRDDSEPTEASADGDESDERDPNARFRESHGIEGVGKSVRADWAAEFPDSLRANANGHAAPERCLAAHLLADDEPVHLEVCNSSFEDNVTQRLRGAQLREDYTQLLDPRGVCLWAEGTRSDEAFRKLRAGDLALPTLSAALEMLGLDDDEAEAAARELHAWRDRQDGVTVRGDIV</sequence>
<dbReference type="EMBL" id="SHMR01000007">
    <property type="protein sequence ID" value="RZH67153.1"/>
    <property type="molecule type" value="Genomic_DNA"/>
</dbReference>
<evidence type="ECO:0000313" key="3">
    <source>
        <dbReference type="Proteomes" id="UP000292704"/>
    </source>
</evidence>
<dbReference type="AlphaFoldDB" id="A0A482XYJ7"/>
<feature type="compositionally biased region" description="Basic and acidic residues" evidence="1">
    <location>
        <begin position="77"/>
        <end position="88"/>
    </location>
</feature>
<dbReference type="Pfam" id="PF23378">
    <property type="entry name" value="DUF7095"/>
    <property type="match status" value="1"/>
</dbReference>
<evidence type="ECO:0000256" key="1">
    <source>
        <dbReference type="SAM" id="MobiDB-lite"/>
    </source>
</evidence>
<protein>
    <submittedName>
        <fullName evidence="2">Uncharacterized protein</fullName>
    </submittedName>
</protein>
<dbReference type="Proteomes" id="UP000292704">
    <property type="component" value="Unassembled WGS sequence"/>
</dbReference>
<organism evidence="2 3">
    <name type="scientific">Natrinema altunense</name>
    <dbReference type="NCBI Taxonomy" id="222984"/>
    <lineage>
        <taxon>Archaea</taxon>
        <taxon>Methanobacteriati</taxon>
        <taxon>Methanobacteriota</taxon>
        <taxon>Stenosarchaea group</taxon>
        <taxon>Halobacteria</taxon>
        <taxon>Halobacteriales</taxon>
        <taxon>Natrialbaceae</taxon>
        <taxon>Natrinema</taxon>
    </lineage>
</organism>
<dbReference type="InterPro" id="IPR055521">
    <property type="entry name" value="DUF7095"/>
</dbReference>
<gene>
    <name evidence="2" type="ORF">ELS17_15455</name>
</gene>
<feature type="region of interest" description="Disordered" evidence="1">
    <location>
        <begin position="61"/>
        <end position="88"/>
    </location>
</feature>
<proteinExistence type="predicted"/>
<reference evidence="2 3" key="1">
    <citation type="submission" date="2019-02" db="EMBL/GenBank/DDBJ databases">
        <title>Genome analysis provides insights into bioremediation potentialities and Haloocin production by Natrinema altunense strain 4.1R isolated from Chott Douz in Tunisian desert.</title>
        <authorList>
            <person name="Najjari A."/>
            <person name="Youssef N."/>
            <person name="Ben Dhia O."/>
            <person name="Ferjani R."/>
            <person name="El Hidri D."/>
            <person name="Ouzari H.I."/>
            <person name="Cherif A."/>
        </authorList>
    </citation>
    <scope>NUCLEOTIDE SEQUENCE [LARGE SCALE GENOMIC DNA]</scope>
    <source>
        <strain evidence="2 3">4.1R</strain>
    </source>
</reference>